<comment type="similarity">
    <text evidence="1 5">Belongs to the E2F/DP family.</text>
</comment>
<dbReference type="Gene3D" id="6.10.250.540">
    <property type="match status" value="1"/>
</dbReference>
<dbReference type="InterPro" id="IPR036390">
    <property type="entry name" value="WH_DNA-bd_sf"/>
</dbReference>
<name>A0A443QU24_9ACAR</name>
<dbReference type="OrthoDB" id="1743261at2759"/>
<keyword evidence="3 5" id="KW-0238">DNA-binding</keyword>
<feature type="non-terminal residue" evidence="7">
    <location>
        <position position="1"/>
    </location>
</feature>
<dbReference type="PANTHER" id="PTHR12081">
    <property type="entry name" value="TRANSCRIPTION FACTOR E2F"/>
    <property type="match status" value="1"/>
</dbReference>
<evidence type="ECO:0000256" key="4">
    <source>
        <dbReference type="ARBA" id="ARBA00023163"/>
    </source>
</evidence>
<dbReference type="Proteomes" id="UP000285301">
    <property type="component" value="Unassembled WGS sequence"/>
</dbReference>
<dbReference type="GO" id="GO:0000981">
    <property type="term" value="F:DNA-binding transcription factor activity, RNA polymerase II-specific"/>
    <property type="evidence" value="ECO:0007669"/>
    <property type="project" value="TreeGrafter"/>
</dbReference>
<dbReference type="Gene3D" id="1.10.10.10">
    <property type="entry name" value="Winged helix-like DNA-binding domain superfamily/Winged helix DNA-binding domain"/>
    <property type="match status" value="1"/>
</dbReference>
<dbReference type="InterPro" id="IPR015633">
    <property type="entry name" value="E2F"/>
</dbReference>
<evidence type="ECO:0000256" key="1">
    <source>
        <dbReference type="ARBA" id="ARBA00010940"/>
    </source>
</evidence>
<dbReference type="InterPro" id="IPR036388">
    <property type="entry name" value="WH-like_DNA-bd_sf"/>
</dbReference>
<evidence type="ECO:0000313" key="7">
    <source>
        <dbReference type="EMBL" id="RWS06510.1"/>
    </source>
</evidence>
<dbReference type="InterPro" id="IPR037241">
    <property type="entry name" value="E2F-DP_heterodim"/>
</dbReference>
<organism evidence="7 8">
    <name type="scientific">Dinothrombium tinctorium</name>
    <dbReference type="NCBI Taxonomy" id="1965070"/>
    <lineage>
        <taxon>Eukaryota</taxon>
        <taxon>Metazoa</taxon>
        <taxon>Ecdysozoa</taxon>
        <taxon>Arthropoda</taxon>
        <taxon>Chelicerata</taxon>
        <taxon>Arachnida</taxon>
        <taxon>Acari</taxon>
        <taxon>Acariformes</taxon>
        <taxon>Trombidiformes</taxon>
        <taxon>Prostigmata</taxon>
        <taxon>Anystina</taxon>
        <taxon>Parasitengona</taxon>
        <taxon>Trombidioidea</taxon>
        <taxon>Trombidiidae</taxon>
        <taxon>Dinothrombium</taxon>
    </lineage>
</organism>
<evidence type="ECO:0000256" key="2">
    <source>
        <dbReference type="ARBA" id="ARBA00023015"/>
    </source>
</evidence>
<dbReference type="SUPFAM" id="SSF46785">
    <property type="entry name" value="Winged helix' DNA-binding domain"/>
    <property type="match status" value="1"/>
</dbReference>
<proteinExistence type="inferred from homology"/>
<keyword evidence="4 5" id="KW-0804">Transcription</keyword>
<dbReference type="GO" id="GO:0046983">
    <property type="term" value="F:protein dimerization activity"/>
    <property type="evidence" value="ECO:0007669"/>
    <property type="project" value="InterPro"/>
</dbReference>
<dbReference type="FunFam" id="1.10.10.10:FF:000008">
    <property type="entry name" value="E2F transcription factor 1"/>
    <property type="match status" value="1"/>
</dbReference>
<evidence type="ECO:0000313" key="8">
    <source>
        <dbReference type="Proteomes" id="UP000285301"/>
    </source>
</evidence>
<dbReference type="STRING" id="1965070.A0A443QU24"/>
<dbReference type="Pfam" id="PF02319">
    <property type="entry name" value="WHD_E2F_TDP"/>
    <property type="match status" value="1"/>
</dbReference>
<keyword evidence="8" id="KW-1185">Reference proteome</keyword>
<evidence type="ECO:0000259" key="6">
    <source>
        <dbReference type="SMART" id="SM01372"/>
    </source>
</evidence>
<keyword evidence="5" id="KW-0539">Nucleus</keyword>
<dbReference type="InterPro" id="IPR032198">
    <property type="entry name" value="E2F_CC-MB"/>
</dbReference>
<evidence type="ECO:0000256" key="3">
    <source>
        <dbReference type="ARBA" id="ARBA00023125"/>
    </source>
</evidence>
<comment type="subcellular location">
    <subcellularLocation>
        <location evidence="5">Nucleus</location>
    </subcellularLocation>
</comment>
<dbReference type="SUPFAM" id="SSF144074">
    <property type="entry name" value="E2F-DP heterodimerization region"/>
    <property type="match status" value="1"/>
</dbReference>
<dbReference type="GO" id="GO:0000978">
    <property type="term" value="F:RNA polymerase II cis-regulatory region sequence-specific DNA binding"/>
    <property type="evidence" value="ECO:0007669"/>
    <property type="project" value="InterPro"/>
</dbReference>
<gene>
    <name evidence="7" type="ORF">B4U79_04376</name>
</gene>
<comment type="caution">
    <text evidence="7">The sequence shown here is derived from an EMBL/GenBank/DDBJ whole genome shotgun (WGS) entry which is preliminary data.</text>
</comment>
<sequence>RSLFTHFTGRFYRFYPCIHTRRHCYTRFHHRTLVLAFIAMENPSSILSQIPVVLGSGNSNNASSVTGVKSKHRYETSLGQLTKKFIGLLRKSPDGVINLNEASQVLEVQKRRIYDITNVLEGVGLLHKTSKNNIKWNGGAIDSSLIASGAENIHSRKHLEQENAHLEAKEKALDELIKTASLELQSATESKANKPYTYVTYRDLRCIKEFSEQTVIAIKAPSDTKLEVPDPRESLQIWLKSDKGEIEVYLCPEDDTCSASNSDEGKGTSMINDVESSMKTEDLKCIIFFDNSLKHAFISEDDDLGPMGSKSYLMQTEDQTNNYIKMMHNYVNPMNDDIIPSSPLGSGSSLVDLPFLHLEPPLSDIYSFALDENEGIAELFGYNLKPNDENSITTDESLK</sequence>
<accession>A0A443QU24</accession>
<keyword evidence="2 5" id="KW-0805">Transcription regulation</keyword>
<protein>
    <submittedName>
        <fullName evidence="7">Transcription factor E2F3-like protein</fullName>
    </submittedName>
</protein>
<dbReference type="Pfam" id="PF16421">
    <property type="entry name" value="E2F_CC-MB"/>
    <property type="match status" value="1"/>
</dbReference>
<dbReference type="GO" id="GO:0090575">
    <property type="term" value="C:RNA polymerase II transcription regulator complex"/>
    <property type="evidence" value="ECO:0007669"/>
    <property type="project" value="TreeGrafter"/>
</dbReference>
<dbReference type="SMART" id="SM01372">
    <property type="entry name" value="E2F_TDP"/>
    <property type="match status" value="1"/>
</dbReference>
<evidence type="ECO:0000256" key="5">
    <source>
        <dbReference type="RuleBase" id="RU003796"/>
    </source>
</evidence>
<dbReference type="CDD" id="cd14660">
    <property type="entry name" value="E2F_DD"/>
    <property type="match status" value="1"/>
</dbReference>
<dbReference type="EMBL" id="NCKU01004058">
    <property type="protein sequence ID" value="RWS06510.1"/>
    <property type="molecule type" value="Genomic_DNA"/>
</dbReference>
<reference evidence="7 8" key="1">
    <citation type="journal article" date="2018" name="Gigascience">
        <title>Genomes of trombidid mites reveal novel predicted allergens and laterally-transferred genes associated with secondary metabolism.</title>
        <authorList>
            <person name="Dong X."/>
            <person name="Chaisiri K."/>
            <person name="Xia D."/>
            <person name="Armstrong S.D."/>
            <person name="Fang Y."/>
            <person name="Donnelly M.J."/>
            <person name="Kadowaki T."/>
            <person name="McGarry J.W."/>
            <person name="Darby A.C."/>
            <person name="Makepeace B.L."/>
        </authorList>
    </citation>
    <scope>NUCLEOTIDE SEQUENCE [LARGE SCALE GENOMIC DNA]</scope>
    <source>
        <strain evidence="7">UoL-WK</strain>
    </source>
</reference>
<dbReference type="AlphaFoldDB" id="A0A443QU24"/>
<dbReference type="InterPro" id="IPR003316">
    <property type="entry name" value="E2F_WHTH_DNA-bd_dom"/>
</dbReference>
<dbReference type="PANTHER" id="PTHR12081:SF107">
    <property type="entry name" value="E2E3"/>
    <property type="match status" value="1"/>
</dbReference>
<feature type="domain" description="E2F/DP family winged-helix DNA-binding" evidence="6">
    <location>
        <begin position="73"/>
        <end position="138"/>
    </location>
</feature>